<keyword evidence="2" id="KW-1185">Reference proteome</keyword>
<evidence type="ECO:0000313" key="2">
    <source>
        <dbReference type="Proteomes" id="UP001225134"/>
    </source>
</evidence>
<evidence type="ECO:0000313" key="1">
    <source>
        <dbReference type="EMBL" id="MDK9581103.1"/>
    </source>
</evidence>
<dbReference type="EMBL" id="JASSPP010000011">
    <property type="protein sequence ID" value="MDK9581103.1"/>
    <property type="molecule type" value="Genomic_DNA"/>
</dbReference>
<dbReference type="RefSeq" id="WP_285153396.1">
    <property type="nucleotide sequence ID" value="NZ_JASSPP010000011.1"/>
</dbReference>
<proteinExistence type="predicted"/>
<protein>
    <submittedName>
        <fullName evidence="1">DUF4357 domain-containing protein</fullName>
    </submittedName>
</protein>
<comment type="caution">
    <text evidence="1">The sequence shown here is derived from an EMBL/GenBank/DDBJ whole genome shotgun (WGS) entry which is preliminary data.</text>
</comment>
<accession>A0ABT7HKP1</accession>
<gene>
    <name evidence="1" type="ORF">QQA45_06305</name>
</gene>
<organism evidence="1 2">
    <name type="scientific">Sneathia sanguinegens</name>
    <dbReference type="NCBI Taxonomy" id="40543"/>
    <lineage>
        <taxon>Bacteria</taxon>
        <taxon>Fusobacteriati</taxon>
        <taxon>Fusobacteriota</taxon>
        <taxon>Fusobacteriia</taxon>
        <taxon>Fusobacteriales</taxon>
        <taxon>Leptotrichiaceae</taxon>
        <taxon>Sneathia</taxon>
    </lineage>
</organism>
<sequence>MKFTTPSGAGSFVVGYQISGYEYWHDNTNKKLKDILEEKLDTL</sequence>
<dbReference type="Proteomes" id="UP001225134">
    <property type="component" value="Unassembled WGS sequence"/>
</dbReference>
<name>A0ABT7HKP1_9FUSO</name>
<reference evidence="1 2" key="1">
    <citation type="submission" date="2023-06" db="EMBL/GenBank/DDBJ databases">
        <title>Antibody response to the Sneathia vaginalis cytopathogenic toxin A during pregnancy.</title>
        <authorList>
            <person name="Mccoy Z.T."/>
            <person name="Serrano M.G."/>
            <person name="Spaine K."/>
            <person name="Edwards D.J."/>
            <person name="Buck G.A."/>
            <person name="Jefferson K."/>
        </authorList>
    </citation>
    <scope>NUCLEOTIDE SEQUENCE [LARGE SCALE GENOMIC DNA]</scope>
    <source>
        <strain evidence="1 2">CCUG 42621</strain>
    </source>
</reference>